<dbReference type="GO" id="GO:0006260">
    <property type="term" value="P:DNA replication"/>
    <property type="evidence" value="ECO:0007669"/>
    <property type="project" value="InterPro"/>
</dbReference>
<reference evidence="5" key="1">
    <citation type="journal article" date="2014" name="Int. J. Syst. Evol. Microbiol.">
        <title>Complete genome sequence of Corynebacterium casei LMG S-19264T (=DSM 44701T), isolated from a smear-ripened cheese.</title>
        <authorList>
            <consortium name="US DOE Joint Genome Institute (JGI-PGF)"/>
            <person name="Walter F."/>
            <person name="Albersmeier A."/>
            <person name="Kalinowski J."/>
            <person name="Ruckert C."/>
        </authorList>
    </citation>
    <scope>NUCLEOTIDE SEQUENCE</scope>
    <source>
        <strain evidence="5">JCM 3346</strain>
    </source>
</reference>
<sequence>MNEDNIAVTGIVGSDPRTYVTAKGVPIVSFRLASSRRVFDRERGEWHDGETNWYTVSAFRRLADHVGFSVRKGEHVVVTGRLRIRAWQTAERQGTTAEIDAEAIGHDLNWAMTRPRRIQPGPNDGARQNGETVREDREADAVGFASEARDSRTEQLEELEEGELDAAFDEAFQALAGPST</sequence>
<evidence type="ECO:0000313" key="6">
    <source>
        <dbReference type="Proteomes" id="UP000610303"/>
    </source>
</evidence>
<feature type="region of interest" description="Disordered" evidence="4">
    <location>
        <begin position="114"/>
        <end position="159"/>
    </location>
</feature>
<keyword evidence="6" id="KW-1185">Reference proteome</keyword>
<comment type="caution">
    <text evidence="5">The sequence shown here is derived from an EMBL/GenBank/DDBJ whole genome shotgun (WGS) entry which is preliminary data.</text>
</comment>
<dbReference type="InterPro" id="IPR012340">
    <property type="entry name" value="NA-bd_OB-fold"/>
</dbReference>
<evidence type="ECO:0000256" key="2">
    <source>
        <dbReference type="PROSITE-ProRule" id="PRU00252"/>
    </source>
</evidence>
<keyword evidence="1 2" id="KW-0238">DNA-binding</keyword>
<dbReference type="PANTHER" id="PTHR10302:SF27">
    <property type="entry name" value="SINGLE-STRANDED DNA-BINDING PROTEIN"/>
    <property type="match status" value="1"/>
</dbReference>
<dbReference type="NCBIfam" id="TIGR00621">
    <property type="entry name" value="ssb"/>
    <property type="match status" value="1"/>
</dbReference>
<dbReference type="PANTHER" id="PTHR10302">
    <property type="entry name" value="SINGLE-STRANDED DNA-BINDING PROTEIN"/>
    <property type="match status" value="1"/>
</dbReference>
<reference evidence="5" key="2">
    <citation type="submission" date="2020-09" db="EMBL/GenBank/DDBJ databases">
        <authorList>
            <person name="Sun Q."/>
            <person name="Ohkuma M."/>
        </authorList>
    </citation>
    <scope>NUCLEOTIDE SEQUENCE</scope>
    <source>
        <strain evidence="5">JCM 3346</strain>
    </source>
</reference>
<dbReference type="CDD" id="cd04496">
    <property type="entry name" value="SSB_OBF"/>
    <property type="match status" value="1"/>
</dbReference>
<dbReference type="GO" id="GO:0003697">
    <property type="term" value="F:single-stranded DNA binding"/>
    <property type="evidence" value="ECO:0007669"/>
    <property type="project" value="InterPro"/>
</dbReference>
<dbReference type="SUPFAM" id="SSF50249">
    <property type="entry name" value="Nucleic acid-binding proteins"/>
    <property type="match status" value="1"/>
</dbReference>
<dbReference type="RefSeq" id="WP_189084836.1">
    <property type="nucleotide sequence ID" value="NZ_BMRJ01000001.1"/>
</dbReference>
<dbReference type="GO" id="GO:0009295">
    <property type="term" value="C:nucleoid"/>
    <property type="evidence" value="ECO:0007669"/>
    <property type="project" value="TreeGrafter"/>
</dbReference>
<evidence type="ECO:0000313" key="5">
    <source>
        <dbReference type="EMBL" id="GGR24180.1"/>
    </source>
</evidence>
<dbReference type="EMBL" id="BMRJ01000001">
    <property type="protein sequence ID" value="GGR24180.1"/>
    <property type="molecule type" value="Genomic_DNA"/>
</dbReference>
<evidence type="ECO:0000256" key="1">
    <source>
        <dbReference type="ARBA" id="ARBA00023125"/>
    </source>
</evidence>
<dbReference type="PROSITE" id="PS50935">
    <property type="entry name" value="SSB"/>
    <property type="match status" value="1"/>
</dbReference>
<evidence type="ECO:0000256" key="4">
    <source>
        <dbReference type="SAM" id="MobiDB-lite"/>
    </source>
</evidence>
<dbReference type="AlphaFoldDB" id="A0A918FD58"/>
<dbReference type="InterPro" id="IPR011344">
    <property type="entry name" value="ssDNA-bd"/>
</dbReference>
<name>A0A918FD58_AGRME</name>
<evidence type="ECO:0000256" key="3">
    <source>
        <dbReference type="RuleBase" id="RU000524"/>
    </source>
</evidence>
<dbReference type="Gene3D" id="2.40.50.140">
    <property type="entry name" value="Nucleic acid-binding proteins"/>
    <property type="match status" value="1"/>
</dbReference>
<accession>A0A918FD58</accession>
<dbReference type="Proteomes" id="UP000610303">
    <property type="component" value="Unassembled WGS sequence"/>
</dbReference>
<gene>
    <name evidence="5" type="ORF">GCM10010196_17490</name>
</gene>
<organism evidence="5 6">
    <name type="scientific">Agromyces mediolanus</name>
    <name type="common">Corynebacterium mediolanum</name>
    <dbReference type="NCBI Taxonomy" id="41986"/>
    <lineage>
        <taxon>Bacteria</taxon>
        <taxon>Bacillati</taxon>
        <taxon>Actinomycetota</taxon>
        <taxon>Actinomycetes</taxon>
        <taxon>Micrococcales</taxon>
        <taxon>Microbacteriaceae</taxon>
        <taxon>Agromyces</taxon>
    </lineage>
</organism>
<proteinExistence type="predicted"/>
<dbReference type="Pfam" id="PF00436">
    <property type="entry name" value="SSB"/>
    <property type="match status" value="1"/>
</dbReference>
<dbReference type="InterPro" id="IPR000424">
    <property type="entry name" value="Primosome_PriB/ssb"/>
</dbReference>
<protein>
    <recommendedName>
        <fullName evidence="3">Single-stranded DNA-binding protein</fullName>
    </recommendedName>
</protein>